<name>B6EP06_ALISL</name>
<gene>
    <name evidence="1" type="ordered locus">VSAL_I0057</name>
</gene>
<keyword evidence="2" id="KW-1185">Reference proteome</keyword>
<organism evidence="1 2">
    <name type="scientific">Aliivibrio salmonicida (strain LFI1238)</name>
    <name type="common">Vibrio salmonicida (strain LFI1238)</name>
    <dbReference type="NCBI Taxonomy" id="316275"/>
    <lineage>
        <taxon>Bacteria</taxon>
        <taxon>Pseudomonadati</taxon>
        <taxon>Pseudomonadota</taxon>
        <taxon>Gammaproteobacteria</taxon>
        <taxon>Vibrionales</taxon>
        <taxon>Vibrionaceae</taxon>
        <taxon>Aliivibrio</taxon>
    </lineage>
</organism>
<reference evidence="1 2" key="1">
    <citation type="journal article" date="2008" name="BMC Genomics">
        <title>The genome sequence of the fish pathogen Aliivibrio salmonicida strain LFI1238 shows extensive evidence of gene decay.</title>
        <authorList>
            <person name="Hjerde E."/>
            <person name="Lorentzen M.S."/>
            <person name="Holden M.T."/>
            <person name="Seeger K."/>
            <person name="Paulsen S."/>
            <person name="Bason N."/>
            <person name="Churcher C."/>
            <person name="Harris D."/>
            <person name="Norbertczak H."/>
            <person name="Quail M.A."/>
            <person name="Sanders S."/>
            <person name="Thurston S."/>
            <person name="Parkhill J."/>
            <person name="Willassen N.P."/>
            <person name="Thomson N.R."/>
        </authorList>
    </citation>
    <scope>NUCLEOTIDE SEQUENCE [LARGE SCALE GENOMIC DNA]</scope>
    <source>
        <strain evidence="1 2">LFI1238</strain>
    </source>
</reference>
<protein>
    <submittedName>
        <fullName evidence="1">Exported protein</fullName>
    </submittedName>
</protein>
<dbReference type="HOGENOM" id="CLU_1529447_0_0_6"/>
<dbReference type="RefSeq" id="WP_012548960.1">
    <property type="nucleotide sequence ID" value="NC_011312.1"/>
</dbReference>
<dbReference type="AlphaFoldDB" id="B6EP06"/>
<proteinExistence type="predicted"/>
<evidence type="ECO:0000313" key="2">
    <source>
        <dbReference type="Proteomes" id="UP000001730"/>
    </source>
</evidence>
<dbReference type="EMBL" id="FM178379">
    <property type="protein sequence ID" value="CAQ77742.1"/>
    <property type="molecule type" value="Genomic_DNA"/>
</dbReference>
<dbReference type="Proteomes" id="UP000001730">
    <property type="component" value="Chromosome 1"/>
</dbReference>
<dbReference type="KEGG" id="vsa:VSAL_I0057"/>
<evidence type="ECO:0000313" key="1">
    <source>
        <dbReference type="EMBL" id="CAQ77742.1"/>
    </source>
</evidence>
<accession>B6EP06</accession>
<sequence length="175" mass="19784">MKKNILKISLITIISGCSHSHTIDIYTWVPENQSPKITTEKDINYWNKKGYYDGACGWTLSTKISILPPPNSPDYIYGTEQIFEYDLSGKIITQWAAPANSYPIAIQDDLMFIDSGLAISTDGQLKQMTFNKQKVVYSSCPENLDIDNSDYLRCAIFSDTLFVKDRNIAYQAPCT</sequence>